<keyword evidence="2" id="KW-0255">Endonuclease</keyword>
<reference evidence="2 3" key="1">
    <citation type="submission" date="2023-03" db="EMBL/GenBank/DDBJ databases">
        <title>Bacillus Genome Sequencing.</title>
        <authorList>
            <person name="Dunlap C."/>
        </authorList>
    </citation>
    <scope>NUCLEOTIDE SEQUENCE [LARGE SCALE GENOMIC DNA]</scope>
    <source>
        <strain evidence="2 3">NRS-38</strain>
    </source>
</reference>
<dbReference type="Proteomes" id="UP001339962">
    <property type="component" value="Unassembled WGS sequence"/>
</dbReference>
<dbReference type="EMBL" id="JARTLI010000011">
    <property type="protein sequence ID" value="MED5051719.1"/>
    <property type="molecule type" value="Genomic_DNA"/>
</dbReference>
<dbReference type="SUPFAM" id="SSF55608">
    <property type="entry name" value="Homing endonucleases"/>
    <property type="match status" value="1"/>
</dbReference>
<gene>
    <name evidence="2" type="ORF">P9850_07600</name>
</gene>
<feature type="domain" description="Homing endonuclease LAGLIDADG" evidence="1">
    <location>
        <begin position="13"/>
        <end position="175"/>
    </location>
</feature>
<evidence type="ECO:0000313" key="2">
    <source>
        <dbReference type="EMBL" id="MED5051719.1"/>
    </source>
</evidence>
<evidence type="ECO:0000259" key="1">
    <source>
        <dbReference type="Pfam" id="PF03161"/>
    </source>
</evidence>
<organism evidence="2 3">
    <name type="scientific">Anoxybacteroides rupiense</name>
    <dbReference type="NCBI Taxonomy" id="311460"/>
    <lineage>
        <taxon>Bacteria</taxon>
        <taxon>Bacillati</taxon>
        <taxon>Bacillota</taxon>
        <taxon>Bacilli</taxon>
        <taxon>Bacillales</taxon>
        <taxon>Anoxybacillaceae</taxon>
        <taxon>Anoxybacteroides</taxon>
    </lineage>
</organism>
<dbReference type="InterPro" id="IPR027434">
    <property type="entry name" value="Homing_endonucl"/>
</dbReference>
<dbReference type="AlphaFoldDB" id="A0ABD5ITS6"/>
<dbReference type="GO" id="GO:0004519">
    <property type="term" value="F:endonuclease activity"/>
    <property type="evidence" value="ECO:0007669"/>
    <property type="project" value="UniProtKB-KW"/>
</dbReference>
<dbReference type="Pfam" id="PF03161">
    <property type="entry name" value="LAGLIDADG_2"/>
    <property type="match status" value="1"/>
</dbReference>
<keyword evidence="2" id="KW-0540">Nuclease</keyword>
<accession>A0ABD5ITS6</accession>
<sequence>MKGFQYVPIEALSMINGKLLGDGNISSEKNRHPRFRFSHSANDKSWCFYCYEQLKNYLPMSQPRYRKILDHRVKDGFTEQYYVQSLKSEIVNQLKSLWYPNGRKTIPFAFLSNSFTPLCLAWWYQDDGHLKIQQNQVNKIILSTDGFTKAENEALIALISQKYKLNFSLDKQNRLVLYDKPQMVYFIRLVKPYIHESMKRKIAAPSISRESFRKRTTIYLPNTIPISQPTKNIHTILEQLPILYKKVANEQSYKKLFADMFPMLKINKTLIKAYQIELTEKHIEQINACRQLTGLTMSQIVHLCMMTKNKRP</sequence>
<protein>
    <submittedName>
        <fullName evidence="2">Endonuclease</fullName>
    </submittedName>
</protein>
<name>A0ABD5ITS6_9BACL</name>
<dbReference type="Gene3D" id="3.10.28.10">
    <property type="entry name" value="Homing endonucleases"/>
    <property type="match status" value="2"/>
</dbReference>
<evidence type="ECO:0000313" key="3">
    <source>
        <dbReference type="Proteomes" id="UP001339962"/>
    </source>
</evidence>
<comment type="caution">
    <text evidence="2">The sequence shown here is derived from an EMBL/GenBank/DDBJ whole genome shotgun (WGS) entry which is preliminary data.</text>
</comment>
<proteinExistence type="predicted"/>
<keyword evidence="2" id="KW-0378">Hydrolase</keyword>
<dbReference type="RefSeq" id="WP_328217956.1">
    <property type="nucleotide sequence ID" value="NZ_JARTLI010000011.1"/>
</dbReference>
<dbReference type="InterPro" id="IPR004860">
    <property type="entry name" value="LAGLIDADG_dom"/>
</dbReference>